<dbReference type="STRING" id="1236517.ADJ77_08160"/>
<dbReference type="SUPFAM" id="SSF49464">
    <property type="entry name" value="Carboxypeptidase regulatory domain-like"/>
    <property type="match status" value="1"/>
</dbReference>
<dbReference type="EMBL" id="CP072369">
    <property type="protein sequence ID" value="QUB85446.1"/>
    <property type="molecule type" value="Genomic_DNA"/>
</dbReference>
<reference evidence="1 3" key="1">
    <citation type="submission" date="2015-07" db="EMBL/GenBank/DDBJ databases">
        <authorList>
            <person name="Noorani M."/>
        </authorList>
    </citation>
    <scope>NUCLEOTIDE SEQUENCE [LARGE SCALE GENOMIC DNA]</scope>
    <source>
        <strain evidence="1 3">W1435</strain>
    </source>
</reference>
<dbReference type="InterPro" id="IPR008969">
    <property type="entry name" value="CarboxyPept-like_regulatory"/>
</dbReference>
<dbReference type="OrthoDB" id="1096764at2"/>
<evidence type="ECO:0000313" key="3">
    <source>
        <dbReference type="Proteomes" id="UP000060345"/>
    </source>
</evidence>
<keyword evidence="4" id="KW-1185">Reference proteome</keyword>
<evidence type="ECO:0000313" key="1">
    <source>
        <dbReference type="EMBL" id="AKU69833.1"/>
    </source>
</evidence>
<dbReference type="eggNOG" id="COG0810">
    <property type="taxonomic scope" value="Bacteria"/>
</dbReference>
<protein>
    <submittedName>
        <fullName evidence="1">Membrane receptor RagA</fullName>
    </submittedName>
</protein>
<gene>
    <name evidence="1" type="ORF">ADJ77_08160</name>
    <name evidence="2" type="ORF">J5A51_04010</name>
</gene>
<evidence type="ECO:0000313" key="4">
    <source>
        <dbReference type="Proteomes" id="UP000682005"/>
    </source>
</evidence>
<dbReference type="Proteomes" id="UP000060345">
    <property type="component" value="Chromosome 2"/>
</dbReference>
<organism evidence="1 3">
    <name type="scientific">Prevotella fusca JCM 17724</name>
    <dbReference type="NCBI Taxonomy" id="1236517"/>
    <lineage>
        <taxon>Bacteria</taxon>
        <taxon>Pseudomonadati</taxon>
        <taxon>Bacteroidota</taxon>
        <taxon>Bacteroidia</taxon>
        <taxon>Bacteroidales</taxon>
        <taxon>Prevotellaceae</taxon>
        <taxon>Prevotella</taxon>
    </lineage>
</organism>
<reference evidence="2 4" key="2">
    <citation type="submission" date="2021-03" db="EMBL/GenBank/DDBJ databases">
        <title>Human Oral Microbial Genomes.</title>
        <authorList>
            <person name="Johnston C.D."/>
            <person name="Chen T."/>
            <person name="Dewhirst F.E."/>
        </authorList>
    </citation>
    <scope>NUCLEOTIDE SEQUENCE [LARGE SCALE GENOMIC DNA]</scope>
    <source>
        <strain evidence="2 4">W1435</strain>
    </source>
</reference>
<dbReference type="RefSeq" id="WP_025077448.1">
    <property type="nucleotide sequence ID" value="NZ_BAKO01000001.1"/>
</dbReference>
<sequence length="233" mass="25670">MERGKLTCKILKGIRQQIADANGISYRPKECHYEGECSGTCPACEQEIRYLETQLRERNRKGWSMKVAGLAAGLCVATVPLTSCHNSPKSCKVGNTVHNSIDTTVKGEQVNVPEAFTSEMKNSIAISGRVINALTDKVASEVYVMTLGGKKKLALGEDGRFALRVNRNDTLVFSSYGFEDKVIPVKSVRHPKNIEVCLKPSLELVGKVDVRCLEEELADSTVPQSHKEKCNQK</sequence>
<dbReference type="AlphaFoldDB" id="A0A0K1NLR3"/>
<accession>A0A0K1NLR3</accession>
<proteinExistence type="predicted"/>
<keyword evidence="1" id="KW-0675">Receptor</keyword>
<dbReference type="EMBL" id="CP012075">
    <property type="protein sequence ID" value="AKU69833.1"/>
    <property type="molecule type" value="Genomic_DNA"/>
</dbReference>
<dbReference type="Proteomes" id="UP000682005">
    <property type="component" value="Chromosome 2"/>
</dbReference>
<evidence type="ECO:0000313" key="2">
    <source>
        <dbReference type="EMBL" id="QUB85446.1"/>
    </source>
</evidence>
<name>A0A0K1NLR3_9BACT</name>
<dbReference type="KEGG" id="pfus:ADJ77_08160"/>